<dbReference type="AlphaFoldDB" id="A0A8J3NKZ2"/>
<organism evidence="2 3">
    <name type="scientific">Catellatospora bangladeshensis</name>
    <dbReference type="NCBI Taxonomy" id="310355"/>
    <lineage>
        <taxon>Bacteria</taxon>
        <taxon>Bacillati</taxon>
        <taxon>Actinomycetota</taxon>
        <taxon>Actinomycetes</taxon>
        <taxon>Micromonosporales</taxon>
        <taxon>Micromonosporaceae</taxon>
        <taxon>Catellatospora</taxon>
    </lineage>
</organism>
<dbReference type="Proteomes" id="UP000601223">
    <property type="component" value="Unassembled WGS sequence"/>
</dbReference>
<gene>
    <name evidence="2" type="ORF">Cba03nite_58560</name>
</gene>
<dbReference type="EMBL" id="BONF01000038">
    <property type="protein sequence ID" value="GIF84507.1"/>
    <property type="molecule type" value="Genomic_DNA"/>
</dbReference>
<dbReference type="Pfam" id="PF07811">
    <property type="entry name" value="TadE"/>
    <property type="match status" value="1"/>
</dbReference>
<evidence type="ECO:0000313" key="2">
    <source>
        <dbReference type="EMBL" id="GIF84507.1"/>
    </source>
</evidence>
<sequence length="134" mass="13792">MNERADRGAAAVEMAFVLPLLLLLVLGIIDFGRMLNAQISVTEAAREGARAATISSVAGAAQTRVNKVNTEYTVDTGASTFCPASPTAGSDATVVVTYTFEWITPVGGIASMFGGASFGDDITITGKGVMPCRA</sequence>
<name>A0A8J3NKZ2_9ACTN</name>
<dbReference type="InterPro" id="IPR012495">
    <property type="entry name" value="TadE-like_dom"/>
</dbReference>
<comment type="caution">
    <text evidence="2">The sequence shown here is derived from an EMBL/GenBank/DDBJ whole genome shotgun (WGS) entry which is preliminary data.</text>
</comment>
<evidence type="ECO:0000313" key="3">
    <source>
        <dbReference type="Proteomes" id="UP000601223"/>
    </source>
</evidence>
<keyword evidence="3" id="KW-1185">Reference proteome</keyword>
<protein>
    <recommendedName>
        <fullName evidence="1">TadE-like domain-containing protein</fullName>
    </recommendedName>
</protein>
<dbReference type="RefSeq" id="WP_203752887.1">
    <property type="nucleotide sequence ID" value="NZ_BONF01000038.1"/>
</dbReference>
<feature type="domain" description="TadE-like" evidence="1">
    <location>
        <begin position="8"/>
        <end position="50"/>
    </location>
</feature>
<proteinExistence type="predicted"/>
<evidence type="ECO:0000259" key="1">
    <source>
        <dbReference type="Pfam" id="PF07811"/>
    </source>
</evidence>
<reference evidence="2 3" key="1">
    <citation type="submission" date="2021-01" db="EMBL/GenBank/DDBJ databases">
        <title>Whole genome shotgun sequence of Catellatospora bangladeshensis NBRC 107357.</title>
        <authorList>
            <person name="Komaki H."/>
            <person name="Tamura T."/>
        </authorList>
    </citation>
    <scope>NUCLEOTIDE SEQUENCE [LARGE SCALE GENOMIC DNA]</scope>
    <source>
        <strain evidence="2 3">NBRC 107357</strain>
    </source>
</reference>
<accession>A0A8J3NKZ2</accession>